<evidence type="ECO:0000259" key="5">
    <source>
        <dbReference type="PROSITE" id="PS50853"/>
    </source>
</evidence>
<dbReference type="InterPro" id="IPR006047">
    <property type="entry name" value="GH13_cat_dom"/>
</dbReference>
<dbReference type="Gene3D" id="2.60.40.10">
    <property type="entry name" value="Immunoglobulins"/>
    <property type="match status" value="1"/>
</dbReference>
<evidence type="ECO:0000256" key="4">
    <source>
        <dbReference type="SAM" id="MobiDB-lite"/>
    </source>
</evidence>
<dbReference type="PANTHER" id="PTHR10357:SF215">
    <property type="entry name" value="ALPHA-AMYLASE 1"/>
    <property type="match status" value="1"/>
</dbReference>
<keyword evidence="2" id="KW-0479">Metal-binding</keyword>
<dbReference type="SUPFAM" id="SSF49265">
    <property type="entry name" value="Fibronectin type III"/>
    <property type="match status" value="1"/>
</dbReference>
<feature type="domain" description="Fibronectin type-III" evidence="5">
    <location>
        <begin position="550"/>
        <end position="641"/>
    </location>
</feature>
<protein>
    <recommendedName>
        <fullName evidence="5">Fibronectin type-III domain-containing protein</fullName>
    </recommendedName>
</protein>
<evidence type="ECO:0000256" key="3">
    <source>
        <dbReference type="ARBA" id="ARBA00022729"/>
    </source>
</evidence>
<keyword evidence="3" id="KW-0732">Signal</keyword>
<dbReference type="PANTHER" id="PTHR10357">
    <property type="entry name" value="ALPHA-AMYLASE FAMILY MEMBER"/>
    <property type="match status" value="1"/>
</dbReference>
<accession>A0ABQ2CV59</accession>
<dbReference type="Gene3D" id="3.20.20.80">
    <property type="entry name" value="Glycosidases"/>
    <property type="match status" value="1"/>
</dbReference>
<dbReference type="EMBL" id="BMOD01000001">
    <property type="protein sequence ID" value="GGJ19671.1"/>
    <property type="molecule type" value="Genomic_DNA"/>
</dbReference>
<proteinExistence type="predicted"/>
<organism evidence="6 7">
    <name type="scientific">Deinococcus roseus</name>
    <dbReference type="NCBI Taxonomy" id="392414"/>
    <lineage>
        <taxon>Bacteria</taxon>
        <taxon>Thermotogati</taxon>
        <taxon>Deinococcota</taxon>
        <taxon>Deinococci</taxon>
        <taxon>Deinococcales</taxon>
        <taxon>Deinococcaceae</taxon>
        <taxon>Deinococcus</taxon>
    </lineage>
</organism>
<dbReference type="InterPro" id="IPR036116">
    <property type="entry name" value="FN3_sf"/>
</dbReference>
<keyword evidence="7" id="KW-1185">Reference proteome</keyword>
<dbReference type="PROSITE" id="PS50853">
    <property type="entry name" value="FN3"/>
    <property type="match status" value="1"/>
</dbReference>
<dbReference type="PROSITE" id="PS51257">
    <property type="entry name" value="PROKAR_LIPOPROTEIN"/>
    <property type="match status" value="1"/>
</dbReference>
<evidence type="ECO:0000256" key="1">
    <source>
        <dbReference type="ARBA" id="ARBA00001913"/>
    </source>
</evidence>
<feature type="region of interest" description="Disordered" evidence="4">
    <location>
        <begin position="64"/>
        <end position="84"/>
    </location>
</feature>
<dbReference type="SUPFAM" id="SSF49344">
    <property type="entry name" value="CBD9-like"/>
    <property type="match status" value="1"/>
</dbReference>
<evidence type="ECO:0000256" key="2">
    <source>
        <dbReference type="ARBA" id="ARBA00022723"/>
    </source>
</evidence>
<comment type="caution">
    <text evidence="6">The sequence shown here is derived from an EMBL/GenBank/DDBJ whole genome shotgun (WGS) entry which is preliminary data.</text>
</comment>
<dbReference type="InterPro" id="IPR003961">
    <property type="entry name" value="FN3_dom"/>
</dbReference>
<comment type="cofactor">
    <cofactor evidence="1">
        <name>Ca(2+)</name>
        <dbReference type="ChEBI" id="CHEBI:29108"/>
    </cofactor>
</comment>
<dbReference type="Pfam" id="PF00128">
    <property type="entry name" value="Alpha-amylase"/>
    <property type="match status" value="2"/>
</dbReference>
<dbReference type="InterPro" id="IPR013783">
    <property type="entry name" value="Ig-like_fold"/>
</dbReference>
<dbReference type="CDD" id="cd00063">
    <property type="entry name" value="FN3"/>
    <property type="match status" value="1"/>
</dbReference>
<name>A0ABQ2CV59_9DEIO</name>
<dbReference type="Proteomes" id="UP000632222">
    <property type="component" value="Unassembled WGS sequence"/>
</dbReference>
<gene>
    <name evidence="6" type="ORF">GCM10008938_02220</name>
</gene>
<dbReference type="InterPro" id="IPR017853">
    <property type="entry name" value="GH"/>
</dbReference>
<evidence type="ECO:0000313" key="6">
    <source>
        <dbReference type="EMBL" id="GGJ19671.1"/>
    </source>
</evidence>
<dbReference type="RefSeq" id="WP_188998522.1">
    <property type="nucleotide sequence ID" value="NZ_BMOD01000001.1"/>
</dbReference>
<reference evidence="7" key="1">
    <citation type="journal article" date="2019" name="Int. J. Syst. Evol. Microbiol.">
        <title>The Global Catalogue of Microorganisms (GCM) 10K type strain sequencing project: providing services to taxonomists for standard genome sequencing and annotation.</title>
        <authorList>
            <consortium name="The Broad Institute Genomics Platform"/>
            <consortium name="The Broad Institute Genome Sequencing Center for Infectious Disease"/>
            <person name="Wu L."/>
            <person name="Ma J."/>
        </authorList>
    </citation>
    <scope>NUCLEOTIDE SEQUENCE [LARGE SCALE GENOMIC DNA]</scope>
    <source>
        <strain evidence="7">JCM 14370</strain>
    </source>
</reference>
<sequence length="1029" mass="110501">MEQPKSGNRQRFRLQHALASLTLALTVSSCNLMPAPPKIVNPGPVVNGQDVIYFALTDRFANGDTSNDNGSNTGPGDKAQPSSPISWHGGDFKGLVQKINEGYFEKLGVTAIWISPVYLQVPSQLAGDGPNAGKYHAGYHGYWAEDFFKVDPHFGTLDDLKNLVKTAHSKGLKIVQDMVVNHAGYEAQLVKTHPDWFHTAADCDASSNKDVDCALAGLPDFKQEKAEVTKFLNDSVAYWINELDINGIRMDTMKHVPDTYWKQFFKAGGVGDPAKIWTVGEVLSGDINFNKKFINDLGSPALFDFPLQFALKDNLSSAGGNLNAIASIFDQDGLYNDPNKLVTLVDNHDVKRFVSEAVDRGVGLSEARERLDLALSLIFTSRGTPSVYYGTEIGMIGKGDPYNNVLGESNREDMDFGKLAASTLDERIKALSDARKKSEALRKGKQEVLSRPATNGGQPLLAFRRTLAGSDPVVVLINNSNADLNLSSLAAGKVQLLGTFAKGSTLKELTGKSHSLVLDADGNLTGNIAKRSVLVLSAQAGTEPGTDATLPQPTNLDRVVGFEAVKLTWTPAVSDKVGGYRVYLSTDGTTFKRYNAEPAPANLGSLMVEGLDSSKTYTFKLISVGKDGREATTGPTTTAQPNAMSTVSFTVDARSQGDAQIQVRTFVNGENRVNLTPDPVHRGFWKGTVSLPIFKTTSFKFGNGSPAAKNSGYEGTGYTNREITPDEPTETVSGVYNFITVPAPDSFISGKVTSSGTGIKDVLLDAALDPNYYFALTYSDGTYYLPVPSGTTTDVTASKVSYGSKTASGTSGQTDLNFDLPLTAAPKYTVDGNLADWTAPKITVTNAAGGYDTGFGGDNIFKELRIDSDDNFLYLGYVYRASGNSAIVHLDFKDGGFTDANTINAWARKATFNNGIDAFVAQYQEQGAQMWVFNGSNVDQNNNFTRVTTGTGPEYTTEVAIPWNALGLAGKPAHVNAYAGVYGGDNYGAGDILPSEKSTPAYPGNTIAASYDPPVQRQVTFTNPIQILP</sequence>
<dbReference type="SMART" id="SM00642">
    <property type="entry name" value="Aamy"/>
    <property type="match status" value="1"/>
</dbReference>
<dbReference type="SUPFAM" id="SSF51445">
    <property type="entry name" value="(Trans)glycosidases"/>
    <property type="match status" value="1"/>
</dbReference>
<evidence type="ECO:0000313" key="7">
    <source>
        <dbReference type="Proteomes" id="UP000632222"/>
    </source>
</evidence>